<name>A0A9R1RPM7_TRITD</name>
<evidence type="ECO:0000313" key="2">
    <source>
        <dbReference type="Proteomes" id="UP000324705"/>
    </source>
</evidence>
<sequence length="83" mass="9708">MNAKMFRDVSHASFVTISNVVADFDLWQQYLSLRLTLDIFRWKSSTPMVIEENCDSLVPVCRWNSSRPRNFDVSASEELNHRV</sequence>
<dbReference type="Gramene" id="TRITD2Bv1G176100.1">
    <property type="protein sequence ID" value="TRITD2Bv1G176100.1"/>
    <property type="gene ID" value="TRITD2Bv1G176100"/>
</dbReference>
<keyword evidence="2" id="KW-1185">Reference proteome</keyword>
<gene>
    <name evidence="1" type="ORF">TRITD_2Bv1G176100</name>
</gene>
<dbReference type="Proteomes" id="UP000324705">
    <property type="component" value="Chromosome 2B"/>
</dbReference>
<organism evidence="1 2">
    <name type="scientific">Triticum turgidum subsp. durum</name>
    <name type="common">Durum wheat</name>
    <name type="synonym">Triticum durum</name>
    <dbReference type="NCBI Taxonomy" id="4567"/>
    <lineage>
        <taxon>Eukaryota</taxon>
        <taxon>Viridiplantae</taxon>
        <taxon>Streptophyta</taxon>
        <taxon>Embryophyta</taxon>
        <taxon>Tracheophyta</taxon>
        <taxon>Spermatophyta</taxon>
        <taxon>Magnoliopsida</taxon>
        <taxon>Liliopsida</taxon>
        <taxon>Poales</taxon>
        <taxon>Poaceae</taxon>
        <taxon>BOP clade</taxon>
        <taxon>Pooideae</taxon>
        <taxon>Triticodae</taxon>
        <taxon>Triticeae</taxon>
        <taxon>Triticinae</taxon>
        <taxon>Triticum</taxon>
    </lineage>
</organism>
<evidence type="ECO:0000313" key="1">
    <source>
        <dbReference type="EMBL" id="VAH49142.1"/>
    </source>
</evidence>
<protein>
    <submittedName>
        <fullName evidence="1">Uncharacterized protein</fullName>
    </submittedName>
</protein>
<reference evidence="1 2" key="1">
    <citation type="submission" date="2017-09" db="EMBL/GenBank/DDBJ databases">
        <authorList>
            <consortium name="International Durum Wheat Genome Sequencing Consortium (IDWGSC)"/>
            <person name="Milanesi L."/>
        </authorList>
    </citation>
    <scope>NUCLEOTIDE SEQUENCE [LARGE SCALE GENOMIC DNA]</scope>
    <source>
        <strain evidence="2">cv. Svevo</strain>
    </source>
</reference>
<proteinExistence type="predicted"/>
<dbReference type="EMBL" id="LT934114">
    <property type="protein sequence ID" value="VAH49142.1"/>
    <property type="molecule type" value="Genomic_DNA"/>
</dbReference>
<accession>A0A9R1RPM7</accession>
<dbReference type="AlphaFoldDB" id="A0A9R1RPM7"/>